<evidence type="ECO:0000313" key="1">
    <source>
        <dbReference type="EMBL" id="CAF2864173.1"/>
    </source>
</evidence>
<sequence>MEILFKLIDNPVAHYVTEIVSHARNYLSNITNLWEAIIKQILMWSLPDTQRSGLSVHFVNVSLDEFIRIVKFNKTMKDRGTGKEEECFYNKKWGKITFKCETPHKCPKLLVQKN</sequence>
<proteinExistence type="predicted"/>
<reference evidence="1" key="1">
    <citation type="submission" date="2021-02" db="EMBL/GenBank/DDBJ databases">
        <authorList>
            <person name="Bekaert M."/>
        </authorList>
    </citation>
    <scope>NUCLEOTIDE SEQUENCE</scope>
    <source>
        <strain evidence="1">IoA-00</strain>
    </source>
</reference>
<gene>
    <name evidence="1" type="ORF">LSAA_6560</name>
</gene>
<dbReference type="EMBL" id="HG994581">
    <property type="protein sequence ID" value="CAF2864173.1"/>
    <property type="molecule type" value="Genomic_DNA"/>
</dbReference>
<protein>
    <submittedName>
        <fullName evidence="1">(salmon louse) hypothetical protein</fullName>
    </submittedName>
</protein>
<evidence type="ECO:0000313" key="2">
    <source>
        <dbReference type="Proteomes" id="UP000675881"/>
    </source>
</evidence>
<organism evidence="1 2">
    <name type="scientific">Lepeophtheirus salmonis</name>
    <name type="common">Salmon louse</name>
    <name type="synonym">Caligus salmonis</name>
    <dbReference type="NCBI Taxonomy" id="72036"/>
    <lineage>
        <taxon>Eukaryota</taxon>
        <taxon>Metazoa</taxon>
        <taxon>Ecdysozoa</taxon>
        <taxon>Arthropoda</taxon>
        <taxon>Crustacea</taxon>
        <taxon>Multicrustacea</taxon>
        <taxon>Hexanauplia</taxon>
        <taxon>Copepoda</taxon>
        <taxon>Siphonostomatoida</taxon>
        <taxon>Caligidae</taxon>
        <taxon>Lepeophtheirus</taxon>
    </lineage>
</organism>
<name>A0A7R8CM65_LEPSM</name>
<dbReference type="AlphaFoldDB" id="A0A7R8CM65"/>
<accession>A0A7R8CM65</accession>
<keyword evidence="2" id="KW-1185">Reference proteome</keyword>
<dbReference type="Proteomes" id="UP000675881">
    <property type="component" value="Chromosome 2"/>
</dbReference>